<proteinExistence type="predicted"/>
<accession>A0A6C0C334</accession>
<dbReference type="AlphaFoldDB" id="A0A6C0C334"/>
<name>A0A6C0C334_9ZZZZ</name>
<organism evidence="1">
    <name type="scientific">viral metagenome</name>
    <dbReference type="NCBI Taxonomy" id="1070528"/>
    <lineage>
        <taxon>unclassified sequences</taxon>
        <taxon>metagenomes</taxon>
        <taxon>organismal metagenomes</taxon>
    </lineage>
</organism>
<sequence length="49" mass="5580">MKGLFLFTSGLILGIFIGLNANPNRKSKEGCLNDNQLYGAFYKKKRYHV</sequence>
<dbReference type="EMBL" id="MN739325">
    <property type="protein sequence ID" value="QHS98830.1"/>
    <property type="molecule type" value="Genomic_DNA"/>
</dbReference>
<protein>
    <submittedName>
        <fullName evidence="1">Uncharacterized protein</fullName>
    </submittedName>
</protein>
<reference evidence="1" key="1">
    <citation type="journal article" date="2020" name="Nature">
        <title>Giant virus diversity and host interactions through global metagenomics.</title>
        <authorList>
            <person name="Schulz F."/>
            <person name="Roux S."/>
            <person name="Paez-Espino D."/>
            <person name="Jungbluth S."/>
            <person name="Walsh D.A."/>
            <person name="Denef V.J."/>
            <person name="McMahon K.D."/>
            <person name="Konstantinidis K.T."/>
            <person name="Eloe-Fadrosh E.A."/>
            <person name="Kyrpides N.C."/>
            <person name="Woyke T."/>
        </authorList>
    </citation>
    <scope>NUCLEOTIDE SEQUENCE</scope>
    <source>
        <strain evidence="1">GVMAG-M-3300020185-18</strain>
    </source>
</reference>
<evidence type="ECO:0000313" key="1">
    <source>
        <dbReference type="EMBL" id="QHS98830.1"/>
    </source>
</evidence>